<reference evidence="9 10" key="1">
    <citation type="submission" date="2019-08" db="EMBL/GenBank/DDBJ databases">
        <title>In-depth cultivation of the pig gut microbiome towards novel bacterial diversity and tailored functional studies.</title>
        <authorList>
            <person name="Wylensek D."/>
            <person name="Hitch T.C.A."/>
            <person name="Clavel T."/>
        </authorList>
    </citation>
    <scope>NUCLEOTIDE SEQUENCE [LARGE SCALE GENOMIC DNA]</scope>
    <source>
        <strain evidence="9 10">WCA-693-APC-MOT-I</strain>
    </source>
</reference>
<dbReference type="GO" id="GO:0044781">
    <property type="term" value="P:bacterial-type flagellum organization"/>
    <property type="evidence" value="ECO:0007669"/>
    <property type="project" value="UniProtKB-KW"/>
</dbReference>
<evidence type="ECO:0000256" key="1">
    <source>
        <dbReference type="ARBA" id="ARBA00003041"/>
    </source>
</evidence>
<name>A0A6L5XW16_9FIRM</name>
<feature type="coiled-coil region" evidence="7">
    <location>
        <begin position="75"/>
        <end position="162"/>
    </location>
</feature>
<dbReference type="Proteomes" id="UP000482209">
    <property type="component" value="Unassembled WGS sequence"/>
</dbReference>
<evidence type="ECO:0000256" key="2">
    <source>
        <dbReference type="ARBA" id="ARBA00006602"/>
    </source>
</evidence>
<dbReference type="AlphaFoldDB" id="A0A6L5XW16"/>
<comment type="function">
    <text evidence="1">Needed for flagellar regrowth and assembly.</text>
</comment>
<dbReference type="InterPro" id="IPR018035">
    <property type="entry name" value="Flagellar_FliH/T3SS_HrpE"/>
</dbReference>
<evidence type="ECO:0000256" key="4">
    <source>
        <dbReference type="ARBA" id="ARBA00022795"/>
    </source>
</evidence>
<dbReference type="PANTHER" id="PTHR34982">
    <property type="entry name" value="YOP PROTEINS TRANSLOCATION PROTEIN L"/>
    <property type="match status" value="1"/>
</dbReference>
<evidence type="ECO:0000313" key="10">
    <source>
        <dbReference type="Proteomes" id="UP000482209"/>
    </source>
</evidence>
<evidence type="ECO:0000256" key="5">
    <source>
        <dbReference type="ARBA" id="ARBA00022927"/>
    </source>
</evidence>
<keyword evidence="4" id="KW-1005">Bacterial flagellum biogenesis</keyword>
<gene>
    <name evidence="9" type="ORF">FYJ58_03875</name>
</gene>
<dbReference type="GO" id="GO:0005829">
    <property type="term" value="C:cytosol"/>
    <property type="evidence" value="ECO:0007669"/>
    <property type="project" value="TreeGrafter"/>
</dbReference>
<protein>
    <recommendedName>
        <fullName evidence="8">Flagellar assembly protein FliH/Type III secretion system HrpE domain-containing protein</fullName>
    </recommendedName>
</protein>
<dbReference type="GO" id="GO:0015031">
    <property type="term" value="P:protein transport"/>
    <property type="evidence" value="ECO:0007669"/>
    <property type="project" value="UniProtKB-KW"/>
</dbReference>
<evidence type="ECO:0000256" key="6">
    <source>
        <dbReference type="ARBA" id="ARBA00023225"/>
    </source>
</evidence>
<evidence type="ECO:0000256" key="3">
    <source>
        <dbReference type="ARBA" id="ARBA00022448"/>
    </source>
</evidence>
<organism evidence="9 10">
    <name type="scientific">Velocimicrobium porci</name>
    <dbReference type="NCBI Taxonomy" id="2606634"/>
    <lineage>
        <taxon>Bacteria</taxon>
        <taxon>Bacillati</taxon>
        <taxon>Bacillota</taxon>
        <taxon>Clostridia</taxon>
        <taxon>Lachnospirales</taxon>
        <taxon>Lachnospiraceae</taxon>
        <taxon>Velocimicrobium</taxon>
    </lineage>
</organism>
<keyword evidence="10" id="KW-1185">Reference proteome</keyword>
<dbReference type="PANTHER" id="PTHR34982:SF1">
    <property type="entry name" value="FLAGELLAR ASSEMBLY PROTEIN FLIH"/>
    <property type="match status" value="1"/>
</dbReference>
<evidence type="ECO:0000313" key="9">
    <source>
        <dbReference type="EMBL" id="MSS63015.1"/>
    </source>
</evidence>
<keyword evidence="5" id="KW-0653">Protein transport</keyword>
<sequence length="280" mass="31807">MTRLLSSNIVKWNYIHFDNEEKRVIDSDEKKELLTKILAVPKGAIDSAFGRQEQSEGKMMEPIEPAEDLGDSEMNETLLEEVELLKEEAKEILENAKKEAEQLVVAAQEEAASIKEAAYQVGKETGYADGMKQSEHQLIKERAKLEEERQADREEYGRLLEEAEPKFVDVMIGLIEKITGVLIESKKEVILHLVHNGIQQIGRSEKYSIYCSSEDYMMLEEGKGRLCSAIGRADGIEILEDSSFKKNQCIIETDNKILDCSLDIQLKNLIETLKLLNIEK</sequence>
<accession>A0A6L5XW16</accession>
<comment type="similarity">
    <text evidence="2">Belongs to the FliH family.</text>
</comment>
<keyword evidence="3" id="KW-0813">Transport</keyword>
<keyword evidence="7" id="KW-0175">Coiled coil</keyword>
<dbReference type="Pfam" id="PF02108">
    <property type="entry name" value="FliH"/>
    <property type="match status" value="1"/>
</dbReference>
<dbReference type="EMBL" id="VUMT01000004">
    <property type="protein sequence ID" value="MSS63015.1"/>
    <property type="molecule type" value="Genomic_DNA"/>
</dbReference>
<evidence type="ECO:0000259" key="8">
    <source>
        <dbReference type="Pfam" id="PF02108"/>
    </source>
</evidence>
<dbReference type="RefSeq" id="WP_154517507.1">
    <property type="nucleotide sequence ID" value="NZ_VUMT01000004.1"/>
</dbReference>
<evidence type="ECO:0000256" key="7">
    <source>
        <dbReference type="SAM" id="Coils"/>
    </source>
</evidence>
<proteinExistence type="inferred from homology"/>
<comment type="caution">
    <text evidence="9">The sequence shown here is derived from an EMBL/GenBank/DDBJ whole genome shotgun (WGS) entry which is preliminary data.</text>
</comment>
<dbReference type="InterPro" id="IPR051472">
    <property type="entry name" value="T3SS_Stator/FliH"/>
</dbReference>
<keyword evidence="6" id="KW-1006">Bacterial flagellum protein export</keyword>
<feature type="domain" description="Flagellar assembly protein FliH/Type III secretion system HrpE" evidence="8">
    <location>
        <begin position="143"/>
        <end position="268"/>
    </location>
</feature>